<sequence>MSSPDERDDYWRGPITFSYSPDELVAATRVAVVWIPSPWQRDGFLHPASVLSILRLEPSHRAPEEQPPERHLVLYLHCLFK</sequence>
<comment type="caution">
    <text evidence="1">The sequence shown here is derived from an EMBL/GenBank/DDBJ whole genome shotgun (WGS) entry which is preliminary data.</text>
</comment>
<evidence type="ECO:0000313" key="2">
    <source>
        <dbReference type="Proteomes" id="UP000887116"/>
    </source>
</evidence>
<keyword evidence="2" id="KW-1185">Reference proteome</keyword>
<reference evidence="1" key="1">
    <citation type="submission" date="2020-07" db="EMBL/GenBank/DDBJ databases">
        <title>Multicomponent nature underlies the extraordinary mechanical properties of spider dragline silk.</title>
        <authorList>
            <person name="Kono N."/>
            <person name="Nakamura H."/>
            <person name="Mori M."/>
            <person name="Yoshida Y."/>
            <person name="Ohtoshi R."/>
            <person name="Malay A.D."/>
            <person name="Moran D.A.P."/>
            <person name="Tomita M."/>
            <person name="Numata K."/>
            <person name="Arakawa K."/>
        </authorList>
    </citation>
    <scope>NUCLEOTIDE SEQUENCE</scope>
</reference>
<dbReference type="EMBL" id="BMAO01012747">
    <property type="protein sequence ID" value="GFQ83638.1"/>
    <property type="molecule type" value="Genomic_DNA"/>
</dbReference>
<protein>
    <submittedName>
        <fullName evidence="1">Uncharacterized protein</fullName>
    </submittedName>
</protein>
<name>A0A8X6GJ90_TRICU</name>
<proteinExistence type="predicted"/>
<dbReference type="Proteomes" id="UP000887116">
    <property type="component" value="Unassembled WGS sequence"/>
</dbReference>
<evidence type="ECO:0000313" key="1">
    <source>
        <dbReference type="EMBL" id="GFQ83638.1"/>
    </source>
</evidence>
<accession>A0A8X6GJ90</accession>
<gene>
    <name evidence="1" type="ORF">TNCT_275631</name>
</gene>
<organism evidence="1 2">
    <name type="scientific">Trichonephila clavata</name>
    <name type="common">Joro spider</name>
    <name type="synonym">Nephila clavata</name>
    <dbReference type="NCBI Taxonomy" id="2740835"/>
    <lineage>
        <taxon>Eukaryota</taxon>
        <taxon>Metazoa</taxon>
        <taxon>Ecdysozoa</taxon>
        <taxon>Arthropoda</taxon>
        <taxon>Chelicerata</taxon>
        <taxon>Arachnida</taxon>
        <taxon>Araneae</taxon>
        <taxon>Araneomorphae</taxon>
        <taxon>Entelegynae</taxon>
        <taxon>Araneoidea</taxon>
        <taxon>Nephilidae</taxon>
        <taxon>Trichonephila</taxon>
    </lineage>
</organism>
<dbReference type="AlphaFoldDB" id="A0A8X6GJ90"/>